<protein>
    <submittedName>
        <fullName evidence="2">Uncharacterized protein</fullName>
    </submittedName>
</protein>
<gene>
    <name evidence="2" type="ordered locus">RC1_2311</name>
</gene>
<reference evidence="2 3" key="1">
    <citation type="journal article" date="2010" name="BMC Genomics">
        <title>Metabolic flexibility revealed in the genome of the cyst-forming alpha-1 proteobacterium Rhodospirillum centenum.</title>
        <authorList>
            <person name="Lu Y.K."/>
            <person name="Marden J."/>
            <person name="Han M."/>
            <person name="Swingley W.D."/>
            <person name="Mastrian S.D."/>
            <person name="Chowdhury S.R."/>
            <person name="Hao J."/>
            <person name="Helmy T."/>
            <person name="Kim S."/>
            <person name="Kurdoglu A.A."/>
            <person name="Matthies H.J."/>
            <person name="Rollo D."/>
            <person name="Stothard P."/>
            <person name="Blankenship R.E."/>
            <person name="Bauer C.E."/>
            <person name="Touchman J.W."/>
        </authorList>
    </citation>
    <scope>NUCLEOTIDE SEQUENCE [LARGE SCALE GENOMIC DNA]</scope>
    <source>
        <strain evidence="3">ATCC 51521 / SW</strain>
    </source>
</reference>
<dbReference type="HOGENOM" id="CLU_2587372_0_0_5"/>
<name>B6IPJ6_RHOCS</name>
<dbReference type="STRING" id="414684.RC1_2311"/>
<dbReference type="KEGG" id="rce:RC1_2311"/>
<proteinExistence type="predicted"/>
<dbReference type="AlphaFoldDB" id="B6IPJ6"/>
<keyword evidence="3" id="KW-1185">Reference proteome</keyword>
<accession>B6IPJ6</accession>
<feature type="region of interest" description="Disordered" evidence="1">
    <location>
        <begin position="1"/>
        <end position="44"/>
    </location>
</feature>
<dbReference type="EMBL" id="CP000613">
    <property type="protein sequence ID" value="ACI99698.1"/>
    <property type="molecule type" value="Genomic_DNA"/>
</dbReference>
<evidence type="ECO:0000256" key="1">
    <source>
        <dbReference type="SAM" id="MobiDB-lite"/>
    </source>
</evidence>
<evidence type="ECO:0000313" key="2">
    <source>
        <dbReference type="EMBL" id="ACI99698.1"/>
    </source>
</evidence>
<organism evidence="2 3">
    <name type="scientific">Rhodospirillum centenum (strain ATCC 51521 / SW)</name>
    <dbReference type="NCBI Taxonomy" id="414684"/>
    <lineage>
        <taxon>Bacteria</taxon>
        <taxon>Pseudomonadati</taxon>
        <taxon>Pseudomonadota</taxon>
        <taxon>Alphaproteobacteria</taxon>
        <taxon>Rhodospirillales</taxon>
        <taxon>Rhodospirillaceae</taxon>
        <taxon>Rhodospirillum</taxon>
    </lineage>
</organism>
<dbReference type="Proteomes" id="UP000001591">
    <property type="component" value="Chromosome"/>
</dbReference>
<evidence type="ECO:0000313" key="3">
    <source>
        <dbReference type="Proteomes" id="UP000001591"/>
    </source>
</evidence>
<sequence>MRCENSIGPAAGFVTPVEPSPLRRTDRQVSAATGQRRGGRPAGMRMSWLAFRRARPYKARFIRAARPGETPGACPTAPFQ</sequence>